<organism evidence="2 3">
    <name type="scientific">Oryzias javanicus</name>
    <name type="common">Javanese ricefish</name>
    <name type="synonym">Aplocheilus javanicus</name>
    <dbReference type="NCBI Taxonomy" id="123683"/>
    <lineage>
        <taxon>Eukaryota</taxon>
        <taxon>Metazoa</taxon>
        <taxon>Chordata</taxon>
        <taxon>Craniata</taxon>
        <taxon>Vertebrata</taxon>
        <taxon>Euteleostomi</taxon>
        <taxon>Actinopterygii</taxon>
        <taxon>Neopterygii</taxon>
        <taxon>Teleostei</taxon>
        <taxon>Neoteleostei</taxon>
        <taxon>Acanthomorphata</taxon>
        <taxon>Ovalentaria</taxon>
        <taxon>Atherinomorphae</taxon>
        <taxon>Beloniformes</taxon>
        <taxon>Adrianichthyidae</taxon>
        <taxon>Oryziinae</taxon>
        <taxon>Oryzias</taxon>
    </lineage>
</organism>
<evidence type="ECO:0000313" key="3">
    <source>
        <dbReference type="Proteomes" id="UP000283210"/>
    </source>
</evidence>
<dbReference type="EMBL" id="CM012453">
    <property type="protein sequence ID" value="RVE61652.1"/>
    <property type="molecule type" value="Genomic_DNA"/>
</dbReference>
<accession>A0A437CFL0</accession>
<gene>
    <name evidence="2" type="ORF">OJAV_G00174640</name>
</gene>
<keyword evidence="3" id="KW-1185">Reference proteome</keyword>
<name>A0A437CFL0_ORYJA</name>
<proteinExistence type="predicted"/>
<protein>
    <recommendedName>
        <fullName evidence="4">Somatostatin/Cortistatin C-terminal domain-containing protein</fullName>
    </recommendedName>
</protein>
<evidence type="ECO:0000313" key="2">
    <source>
        <dbReference type="EMBL" id="RVE61652.1"/>
    </source>
</evidence>
<feature type="region of interest" description="Disordered" evidence="1">
    <location>
        <begin position="1"/>
        <end position="20"/>
    </location>
</feature>
<evidence type="ECO:0008006" key="4">
    <source>
        <dbReference type="Google" id="ProtNLM"/>
    </source>
</evidence>
<reference evidence="2 3" key="2">
    <citation type="submission" date="2019-01" db="EMBL/GenBank/DDBJ databases">
        <title>A chromosome length genome reference of the Java medaka (oryzias javanicus).</title>
        <authorList>
            <person name="Herpin A."/>
            <person name="Takehana Y."/>
            <person name="Naruse K."/>
            <person name="Ansai S."/>
            <person name="Kawaguchi M."/>
        </authorList>
    </citation>
    <scope>NUCLEOTIDE SEQUENCE [LARGE SCALE GENOMIC DNA]</scope>
    <source>
        <strain evidence="2">RS831</strain>
        <tissue evidence="2">Whole body</tissue>
    </source>
</reference>
<sequence>MVIKGFQGSTGRSGPPGPTEILALTENKKPLRARLFCKNKEGSILSPAKMARVFCVLACLVFVFCVVQNAEIMVESENLPARQDLSFDRIRDFQQSYETGILINLLYKLSKPESGFTLQQVRDSVKQEKNRRGVENATQRPCRVFYWKSWAKC</sequence>
<reference evidence="2 3" key="1">
    <citation type="submission" date="2018-11" db="EMBL/GenBank/DDBJ databases">
        <authorList>
            <person name="Lopez-Roques C."/>
            <person name="Donnadieu C."/>
            <person name="Bouchez O."/>
            <person name="Klopp C."/>
            <person name="Cabau C."/>
            <person name="Zahm M."/>
        </authorList>
    </citation>
    <scope>NUCLEOTIDE SEQUENCE [LARGE SCALE GENOMIC DNA]</scope>
    <source>
        <strain evidence="2">RS831</strain>
        <tissue evidence="2">Whole body</tissue>
    </source>
</reference>
<dbReference type="Proteomes" id="UP000283210">
    <property type="component" value="Chromosome 17"/>
</dbReference>
<evidence type="ECO:0000256" key="1">
    <source>
        <dbReference type="SAM" id="MobiDB-lite"/>
    </source>
</evidence>
<dbReference type="OrthoDB" id="8519032at2759"/>
<dbReference type="AlphaFoldDB" id="A0A437CFL0"/>